<dbReference type="PANTHER" id="PTHR11361:SF34">
    <property type="entry name" value="DNA MISMATCH REPAIR PROTEIN MSH1, MITOCHONDRIAL"/>
    <property type="match status" value="1"/>
</dbReference>
<accession>E6Q386</accession>
<dbReference type="InterPro" id="IPR000432">
    <property type="entry name" value="DNA_mismatch_repair_MutS_C"/>
</dbReference>
<keyword evidence="1" id="KW-0547">Nucleotide-binding</keyword>
<dbReference type="InterPro" id="IPR045076">
    <property type="entry name" value="MutS"/>
</dbReference>
<dbReference type="AlphaFoldDB" id="E6Q386"/>
<dbReference type="GO" id="GO:0006298">
    <property type="term" value="P:mismatch repair"/>
    <property type="evidence" value="ECO:0007669"/>
    <property type="project" value="InterPro"/>
</dbReference>
<dbReference type="InterPro" id="IPR027417">
    <property type="entry name" value="P-loop_NTPase"/>
</dbReference>
<dbReference type="InterPro" id="IPR007110">
    <property type="entry name" value="Ig-like_dom"/>
</dbReference>
<dbReference type="EMBL" id="CABO01000019">
    <property type="protein sequence ID" value="CBI01646.1"/>
    <property type="molecule type" value="Genomic_DNA"/>
</dbReference>
<dbReference type="PROSITE" id="PS50835">
    <property type="entry name" value="IG_LIKE"/>
    <property type="match status" value="1"/>
</dbReference>
<sequence length="514" mass="57382">MNLPSLLYPALSEPTVEPRDPPTCFYDLQLDRILHELLSGHEQYGLEPLFYSPLTDVDAIYYRQAIMQDVENVSLHELFCRLSDNFSTVQGHLEKANNSSYPLEHDRLILDAAHLYCTTLRHAAEQLHVFSPASNGLIRLRTALAQYFSSDDFITLEQDSASLLTSIETLDFRIIIGSGSINVREGGHESDLARAVERTFQRFLPTTSPERASRSASYVSLNHIEATIVDNIARLYPQPFFSLKCFADRHHSFFPTSVLRLNRELHFYLACTDFARRLSSAGLPTCFPTVTASHTHIAVKEGYDAALACQAMHEPYAIVRNDWFLSGKERMFVVSGPNQGGKTTFARTFGQVHFLAALGCRVAGVEAFTFLFDTIYTHFEREELPGSSRGKLEDDLIRIHDILGKATSRSVIILNELFASTTADDAALLGTRILRAILDLDAIGVCVTFIDELSTLSDKTVSVVSLVDPTHSNRRTFRLVRKPADGLAYALALAQTYELTYDLLSARLAGRSTS</sequence>
<evidence type="ECO:0000256" key="3">
    <source>
        <dbReference type="ARBA" id="ARBA00023125"/>
    </source>
</evidence>
<dbReference type="GO" id="GO:0005524">
    <property type="term" value="F:ATP binding"/>
    <property type="evidence" value="ECO:0007669"/>
    <property type="project" value="UniProtKB-KW"/>
</dbReference>
<evidence type="ECO:0000256" key="1">
    <source>
        <dbReference type="ARBA" id="ARBA00022741"/>
    </source>
</evidence>
<dbReference type="GO" id="GO:0005829">
    <property type="term" value="C:cytosol"/>
    <property type="evidence" value="ECO:0007669"/>
    <property type="project" value="TreeGrafter"/>
</dbReference>
<evidence type="ECO:0000313" key="5">
    <source>
        <dbReference type="EMBL" id="CBI01646.1"/>
    </source>
</evidence>
<comment type="caution">
    <text evidence="5">The sequence shown here is derived from an EMBL/GenBank/DDBJ whole genome shotgun (WGS) entry which is preliminary data.</text>
</comment>
<protein>
    <submittedName>
        <fullName evidence="5">Putative Mismatch repair ATPase (MutS family)</fullName>
    </submittedName>
</protein>
<reference evidence="5" key="1">
    <citation type="submission" date="2009-10" db="EMBL/GenBank/DDBJ databases">
        <title>Diversity of trophic interactions inside an arsenic-rich microbial ecosystem.</title>
        <authorList>
            <person name="Bertin P.N."/>
            <person name="Heinrich-Salmeron A."/>
            <person name="Pelletier E."/>
            <person name="Goulhen-Chollet F."/>
            <person name="Arsene-Ploetze F."/>
            <person name="Gallien S."/>
            <person name="Calteau A."/>
            <person name="Vallenet D."/>
            <person name="Casiot C."/>
            <person name="Chane-Woon-Ming B."/>
            <person name="Giloteaux L."/>
            <person name="Barakat M."/>
            <person name="Bonnefoy V."/>
            <person name="Bruneel O."/>
            <person name="Chandler M."/>
            <person name="Cleiss J."/>
            <person name="Duran R."/>
            <person name="Elbaz-Poulichet F."/>
            <person name="Fonknechten N."/>
            <person name="Lauga B."/>
            <person name="Mornico D."/>
            <person name="Ortet P."/>
            <person name="Schaeffer C."/>
            <person name="Siguier P."/>
            <person name="Alexander Thil Smith A."/>
            <person name="Van Dorsselaer A."/>
            <person name="Weissenbach J."/>
            <person name="Medigue C."/>
            <person name="Le Paslier D."/>
        </authorList>
    </citation>
    <scope>NUCLEOTIDE SEQUENCE</scope>
</reference>
<feature type="domain" description="Ig-like" evidence="4">
    <location>
        <begin position="288"/>
        <end position="362"/>
    </location>
</feature>
<keyword evidence="3" id="KW-0238">DNA-binding</keyword>
<proteinExistence type="predicted"/>
<evidence type="ECO:0000256" key="2">
    <source>
        <dbReference type="ARBA" id="ARBA00022840"/>
    </source>
</evidence>
<name>E6Q386_9ZZZZ</name>
<gene>
    <name evidence="5" type="ORF">CARN4_1967</name>
</gene>
<organism evidence="5">
    <name type="scientific">mine drainage metagenome</name>
    <dbReference type="NCBI Taxonomy" id="410659"/>
    <lineage>
        <taxon>unclassified sequences</taxon>
        <taxon>metagenomes</taxon>
        <taxon>ecological metagenomes</taxon>
    </lineage>
</organism>
<dbReference type="Gene3D" id="3.40.50.300">
    <property type="entry name" value="P-loop containing nucleotide triphosphate hydrolases"/>
    <property type="match status" value="1"/>
</dbReference>
<dbReference type="SUPFAM" id="SSF52540">
    <property type="entry name" value="P-loop containing nucleoside triphosphate hydrolases"/>
    <property type="match status" value="1"/>
</dbReference>
<dbReference type="PANTHER" id="PTHR11361">
    <property type="entry name" value="DNA MISMATCH REPAIR PROTEIN MUTS FAMILY MEMBER"/>
    <property type="match status" value="1"/>
</dbReference>
<keyword evidence="2" id="KW-0067">ATP-binding</keyword>
<dbReference type="SMART" id="SM00534">
    <property type="entry name" value="MUTSac"/>
    <property type="match status" value="1"/>
</dbReference>
<dbReference type="GO" id="GO:0140664">
    <property type="term" value="F:ATP-dependent DNA damage sensor activity"/>
    <property type="evidence" value="ECO:0007669"/>
    <property type="project" value="InterPro"/>
</dbReference>
<evidence type="ECO:0000259" key="4">
    <source>
        <dbReference type="PROSITE" id="PS50835"/>
    </source>
</evidence>
<dbReference type="Pfam" id="PF00488">
    <property type="entry name" value="MutS_V"/>
    <property type="match status" value="1"/>
</dbReference>
<dbReference type="GO" id="GO:0030983">
    <property type="term" value="F:mismatched DNA binding"/>
    <property type="evidence" value="ECO:0007669"/>
    <property type="project" value="InterPro"/>
</dbReference>